<proteinExistence type="predicted"/>
<accession>A0A023AX13</accession>
<keyword evidence="2" id="KW-1185">Reference proteome</keyword>
<sequence>MLTTYSRGRRINTGAREALKFEVTTMVDGTACLGKSTLLQGLKDEGYAVVVGDYCEDCKKLPIFQQKGDDKFVELAYFCFQLSKVRIGYLHDRGPLSALAYSLIIDV</sequence>
<evidence type="ECO:0000313" key="2">
    <source>
        <dbReference type="Proteomes" id="UP000019763"/>
    </source>
</evidence>
<dbReference type="EMBL" id="AFNH02001574">
    <property type="protein sequence ID" value="EZG42963.1"/>
    <property type="molecule type" value="Genomic_DNA"/>
</dbReference>
<evidence type="ECO:0000313" key="1">
    <source>
        <dbReference type="EMBL" id="EZG42963.1"/>
    </source>
</evidence>
<organism evidence="1 2">
    <name type="scientific">Gregarina niphandrodes</name>
    <name type="common">Septate eugregarine</name>
    <dbReference type="NCBI Taxonomy" id="110365"/>
    <lineage>
        <taxon>Eukaryota</taxon>
        <taxon>Sar</taxon>
        <taxon>Alveolata</taxon>
        <taxon>Apicomplexa</taxon>
        <taxon>Conoidasida</taxon>
        <taxon>Gregarinasina</taxon>
        <taxon>Eugregarinorida</taxon>
        <taxon>Gregarinidae</taxon>
        <taxon>Gregarina</taxon>
    </lineage>
</organism>
<dbReference type="RefSeq" id="XP_011133763.1">
    <property type="nucleotide sequence ID" value="XM_011135461.1"/>
</dbReference>
<comment type="caution">
    <text evidence="1">The sequence shown here is derived from an EMBL/GenBank/DDBJ whole genome shotgun (WGS) entry which is preliminary data.</text>
</comment>
<gene>
    <name evidence="1" type="ORF">GNI_203010</name>
</gene>
<dbReference type="Proteomes" id="UP000019763">
    <property type="component" value="Unassembled WGS sequence"/>
</dbReference>
<protein>
    <submittedName>
        <fullName evidence="1">Uncharacterized protein</fullName>
    </submittedName>
</protein>
<dbReference type="GeneID" id="22916406"/>
<dbReference type="AlphaFoldDB" id="A0A023AX13"/>
<feature type="non-terminal residue" evidence="1">
    <location>
        <position position="107"/>
    </location>
</feature>
<reference evidence="1" key="1">
    <citation type="submission" date="2013-12" db="EMBL/GenBank/DDBJ databases">
        <authorList>
            <person name="Omoto C.K."/>
            <person name="Sibley D."/>
            <person name="Venepally P."/>
            <person name="Hadjithomas M."/>
            <person name="Karamycheva S."/>
            <person name="Brunk B."/>
            <person name="Roos D."/>
            <person name="Caler E."/>
            <person name="Lorenzi H."/>
        </authorList>
    </citation>
    <scope>NUCLEOTIDE SEQUENCE</scope>
</reference>
<dbReference type="VEuPathDB" id="CryptoDB:GNI_203010"/>
<name>A0A023AX13_GRENI</name>